<dbReference type="EMBL" id="VTPC01006802">
    <property type="protein sequence ID" value="KAF2894633.1"/>
    <property type="molecule type" value="Genomic_DNA"/>
</dbReference>
<protein>
    <submittedName>
        <fullName evidence="9">Uncharacterized protein</fullName>
    </submittedName>
</protein>
<dbReference type="PROSITE" id="PS50157">
    <property type="entry name" value="ZINC_FINGER_C2H2_2"/>
    <property type="match status" value="6"/>
</dbReference>
<evidence type="ECO:0000256" key="5">
    <source>
        <dbReference type="PROSITE-ProRule" id="PRU00042"/>
    </source>
</evidence>
<dbReference type="Proteomes" id="UP000801492">
    <property type="component" value="Unassembled WGS sequence"/>
</dbReference>
<dbReference type="GO" id="GO:0005634">
    <property type="term" value="C:nucleus"/>
    <property type="evidence" value="ECO:0007669"/>
    <property type="project" value="InterPro"/>
</dbReference>
<evidence type="ECO:0000256" key="1">
    <source>
        <dbReference type="ARBA" id="ARBA00022723"/>
    </source>
</evidence>
<evidence type="ECO:0000313" key="10">
    <source>
        <dbReference type="Proteomes" id="UP000801492"/>
    </source>
</evidence>
<dbReference type="SMART" id="SM00355">
    <property type="entry name" value="ZnF_C2H2"/>
    <property type="match status" value="7"/>
</dbReference>
<gene>
    <name evidence="9" type="ORF">ILUMI_11531</name>
</gene>
<feature type="domain" description="C2H2-type" evidence="7">
    <location>
        <begin position="192"/>
        <end position="219"/>
    </location>
</feature>
<sequence>MNEDLSHICRLCLQYCEFKFSLFTGSIIHQIESLTSIKVTEDDRLPKSCCESCVANIYISYKFQQCIIESDRKLQEELALSEIDIIEETKQSPQLFEIMYLEDNSQTGNQDSLKLIEPKCEDVKDNLIESDGNSCGNDNTFMNNNEDNDCNKKNVSDEEIGITDSQKNDELKLQNEFLKKYAAYRKKRDVILKCSDCEVEFNSKRPFLRHMMKHKIEKCPFCSVTMRKDNLKRHMEIHADSPEICDICGKKAKNKESLRGHINYHHKNKALIQCESCGKEFKCKAQCTAHIKKVHLGIRNHQCDVCGKHFFGNYDLNKHINMTHKGARPYACQYCKKAFSSPYARKVHTRQHTNETPYRCEICVAGFPQKVSLITHLKSKHSVIYKNNLEDL</sequence>
<evidence type="ECO:0000256" key="6">
    <source>
        <dbReference type="PROSITE-ProRule" id="PRU01263"/>
    </source>
</evidence>
<evidence type="ECO:0000313" key="9">
    <source>
        <dbReference type="EMBL" id="KAF2894633.1"/>
    </source>
</evidence>
<dbReference type="OrthoDB" id="6077919at2759"/>
<dbReference type="InterPro" id="IPR036236">
    <property type="entry name" value="Znf_C2H2_sf"/>
</dbReference>
<dbReference type="PANTHER" id="PTHR24379:SF121">
    <property type="entry name" value="C2H2-TYPE DOMAIN-CONTAINING PROTEIN"/>
    <property type="match status" value="1"/>
</dbReference>
<evidence type="ECO:0000256" key="4">
    <source>
        <dbReference type="ARBA" id="ARBA00022833"/>
    </source>
</evidence>
<dbReference type="PANTHER" id="PTHR24379">
    <property type="entry name" value="KRAB AND ZINC FINGER DOMAIN-CONTAINING"/>
    <property type="match status" value="1"/>
</dbReference>
<dbReference type="AlphaFoldDB" id="A0A8K0D184"/>
<feature type="binding site" evidence="6">
    <location>
        <position position="9"/>
    </location>
    <ligand>
        <name>Zn(2+)</name>
        <dbReference type="ChEBI" id="CHEBI:29105"/>
    </ligand>
</feature>
<feature type="domain" description="C2H2-type" evidence="7">
    <location>
        <begin position="272"/>
        <end position="300"/>
    </location>
</feature>
<keyword evidence="2" id="KW-0677">Repeat</keyword>
<evidence type="ECO:0000259" key="7">
    <source>
        <dbReference type="PROSITE" id="PS50157"/>
    </source>
</evidence>
<dbReference type="SUPFAM" id="SSF57667">
    <property type="entry name" value="beta-beta-alpha zinc fingers"/>
    <property type="match status" value="4"/>
</dbReference>
<accession>A0A8K0D184</accession>
<dbReference type="PROSITE" id="PS51915">
    <property type="entry name" value="ZAD"/>
    <property type="match status" value="1"/>
</dbReference>
<evidence type="ECO:0000259" key="8">
    <source>
        <dbReference type="PROSITE" id="PS51915"/>
    </source>
</evidence>
<keyword evidence="10" id="KW-1185">Reference proteome</keyword>
<feature type="binding site" evidence="6">
    <location>
        <position position="12"/>
    </location>
    <ligand>
        <name>Zn(2+)</name>
        <dbReference type="ChEBI" id="CHEBI:29105"/>
    </ligand>
</feature>
<organism evidence="9 10">
    <name type="scientific">Ignelater luminosus</name>
    <name type="common">Cucubano</name>
    <name type="synonym">Pyrophorus luminosus</name>
    <dbReference type="NCBI Taxonomy" id="2038154"/>
    <lineage>
        <taxon>Eukaryota</taxon>
        <taxon>Metazoa</taxon>
        <taxon>Ecdysozoa</taxon>
        <taxon>Arthropoda</taxon>
        <taxon>Hexapoda</taxon>
        <taxon>Insecta</taxon>
        <taxon>Pterygota</taxon>
        <taxon>Neoptera</taxon>
        <taxon>Endopterygota</taxon>
        <taxon>Coleoptera</taxon>
        <taxon>Polyphaga</taxon>
        <taxon>Elateriformia</taxon>
        <taxon>Elateroidea</taxon>
        <taxon>Elateridae</taxon>
        <taxon>Agrypninae</taxon>
        <taxon>Pyrophorini</taxon>
        <taxon>Ignelater</taxon>
    </lineage>
</organism>
<keyword evidence="1 6" id="KW-0479">Metal-binding</keyword>
<feature type="domain" description="C2H2-type" evidence="7">
    <location>
        <begin position="243"/>
        <end position="270"/>
    </location>
</feature>
<dbReference type="SUPFAM" id="SSF57716">
    <property type="entry name" value="Glucocorticoid receptor-like (DNA-binding domain)"/>
    <property type="match status" value="1"/>
</dbReference>
<feature type="domain" description="C2H2-type" evidence="7">
    <location>
        <begin position="301"/>
        <end position="329"/>
    </location>
</feature>
<feature type="domain" description="C2H2-type" evidence="7">
    <location>
        <begin position="330"/>
        <end position="357"/>
    </location>
</feature>
<keyword evidence="3 5" id="KW-0863">Zinc-finger</keyword>
<proteinExistence type="predicted"/>
<dbReference type="PROSITE" id="PS00028">
    <property type="entry name" value="ZINC_FINGER_C2H2_1"/>
    <property type="match status" value="5"/>
</dbReference>
<dbReference type="Gene3D" id="3.40.1800.20">
    <property type="match status" value="1"/>
</dbReference>
<reference evidence="9" key="1">
    <citation type="submission" date="2019-08" db="EMBL/GenBank/DDBJ databases">
        <title>The genome of the North American firefly Photinus pyralis.</title>
        <authorList>
            <consortium name="Photinus pyralis genome working group"/>
            <person name="Fallon T.R."/>
            <person name="Sander Lower S.E."/>
            <person name="Weng J.-K."/>
        </authorList>
    </citation>
    <scope>NUCLEOTIDE SEQUENCE</scope>
    <source>
        <strain evidence="9">TRF0915ILg1</strain>
        <tissue evidence="9">Whole body</tissue>
    </source>
</reference>
<dbReference type="Gene3D" id="3.30.160.60">
    <property type="entry name" value="Classic Zinc Finger"/>
    <property type="match status" value="5"/>
</dbReference>
<feature type="domain" description="ZAD" evidence="8">
    <location>
        <begin position="7"/>
        <end position="77"/>
    </location>
</feature>
<dbReference type="GO" id="GO:0008270">
    <property type="term" value="F:zinc ion binding"/>
    <property type="evidence" value="ECO:0007669"/>
    <property type="project" value="UniProtKB-UniRule"/>
</dbReference>
<feature type="domain" description="C2H2-type" evidence="7">
    <location>
        <begin position="358"/>
        <end position="382"/>
    </location>
</feature>
<name>A0A8K0D184_IGNLU</name>
<evidence type="ECO:0000256" key="2">
    <source>
        <dbReference type="ARBA" id="ARBA00022737"/>
    </source>
</evidence>
<keyword evidence="4 6" id="KW-0862">Zinc</keyword>
<comment type="caution">
    <text evidence="9">The sequence shown here is derived from an EMBL/GenBank/DDBJ whole genome shotgun (WGS) entry which is preliminary data.</text>
</comment>
<dbReference type="InterPro" id="IPR013087">
    <property type="entry name" value="Znf_C2H2_type"/>
</dbReference>
<feature type="binding site" evidence="6">
    <location>
        <position position="50"/>
    </location>
    <ligand>
        <name>Zn(2+)</name>
        <dbReference type="ChEBI" id="CHEBI:29105"/>
    </ligand>
</feature>
<feature type="binding site" evidence="6">
    <location>
        <position position="53"/>
    </location>
    <ligand>
        <name>Zn(2+)</name>
        <dbReference type="ChEBI" id="CHEBI:29105"/>
    </ligand>
</feature>
<dbReference type="Pfam" id="PF07776">
    <property type="entry name" value="zf-AD"/>
    <property type="match status" value="1"/>
</dbReference>
<dbReference type="Pfam" id="PF00096">
    <property type="entry name" value="zf-C2H2"/>
    <property type="match status" value="3"/>
</dbReference>
<dbReference type="SMART" id="SM00868">
    <property type="entry name" value="zf-AD"/>
    <property type="match status" value="1"/>
</dbReference>
<dbReference type="InterPro" id="IPR012934">
    <property type="entry name" value="Znf_AD"/>
</dbReference>
<evidence type="ECO:0000256" key="3">
    <source>
        <dbReference type="ARBA" id="ARBA00022771"/>
    </source>
</evidence>